<dbReference type="PROSITE" id="PS50158">
    <property type="entry name" value="ZF_CCHC"/>
    <property type="match status" value="1"/>
</dbReference>
<dbReference type="Gene3D" id="3.30.420.10">
    <property type="entry name" value="Ribonuclease H-like superfamily/Ribonuclease H"/>
    <property type="match status" value="1"/>
</dbReference>
<evidence type="ECO:0000256" key="4">
    <source>
        <dbReference type="ARBA" id="ARBA00023136"/>
    </source>
</evidence>
<dbReference type="SMART" id="SM00343">
    <property type="entry name" value="ZnF_C2HC"/>
    <property type="match status" value="1"/>
</dbReference>
<feature type="transmembrane region" description="Helical" evidence="7">
    <location>
        <begin position="1768"/>
        <end position="1786"/>
    </location>
</feature>
<evidence type="ECO:0000256" key="3">
    <source>
        <dbReference type="ARBA" id="ARBA00022989"/>
    </source>
</evidence>
<sequence length="1934" mass="219835">MESLDKLRRKRSLVRASITRTVNELEGELTKTDQDFDLLQAKSKRLEALVEEVTSWDLKILDVMFDQDAEEDDCLKESMGIDSYKDKVQLVQCKVARKTVLEDPLRPPSENGSGGNASRKAYKLPKLELKKFNGELTEWLGFWSQFDKIDQDENLHASDKFQYLLQSMVVGTRARELVESYPLTSDNYPKVVKALKQRFGRPKMLKQVYVRELLKMVIINAKANEKIKLSTMYDKLESHLRALESLGVTVDQSSEFLYPMVESSLPGEILTAWQRCPNYNKDGSKEEPPQSEMDYLMSFLEREVESEEQWHLAKTGFSDEAHKPEKFSGANKAAPKFRRKEDIPTVAGLHIGDKSSACVFCDRGHPSQSCFKANVIPLQEKSKMIRDKGACFLCLKPGHRARGCPAQVKCNACAGPHYKVMCPGQQSSSTEMVREFRPNRNQDRDIGPQMASINFNVAMRKNTILLKVLTVRIGRSAVLRVLIDDGSQVSFVRSSAARSALCKVVGERSLRTSAFGSMAGDPKVHPVFEMNVESMDRRVRRLMYLPAVDHINSDVPRIPDGPWIQQLKMKNIWLSDFCSDSGDIDILIGADLMNQFETGRKVRLSNGLDAIEYVFGWTLRGPVPHEPSAALAVTSMAVTDASLSQLWSLELLGIQDPATHKSKEEKEEDAKKHFLQNVKRDETGRYSVDLPWVGGTQKIPDNKLVAEKRLLSTTTKLRRDGMYEDYDKIFQGWLDEGIIEKVSGGESETCHYLPHRAVYKPESVTTPVRPVFDASCKTGRNPSLNDCLEKGPNLIEMLPTIMLRFRMGKVGVVSDIRKAFQMIEVGEKDRDFLRFLWWDKSGQNIGEFRHRRVVFGVNCSPFLLGAVIENHLDHVKEEDRKLAKKLLKSLYVDNCVTAVEDNHEFEDFKERATSIMMNAGMELRQWERSAGEESGVGPASGCGLDYVSGSNSITSVLGMRWSKVEDSLSCVVDPEVPDVWTKRSLLSFVQKIFDPMGYLCPALIIPKILLQRACLLELKWDEELTQNEVKPLMGWIEGLSNLEKIWIPRNVGGDRGESDSLQLHMFCDASQQAYAAVVFLRVEVNGRVDVHLLQAKSRVAPLQKTKIIKKEIKVVKVISIPRLELLGCIIGARLTKSVMKAMELDIPTFYWSDSSTALAWIRRNDEWGTFVGNRVREICQLSRTEEWRHVPGLKNPADLPSRGCTPQELLASRWWTGPEWLRSPMEQWPSEKPSEIEEEIEAERKKGCVMSIQCSSVIPLNLPFATFKRNVQFVAGVRRLVQILRLKKSNNGPLTVMEMEEAEMKIWRIVQQECFGKSGNSVNGLSVVQDKDRLLRLKTKVVNREDSDDFRLPLLLPKKHPIMEQLIMQEHLDNAHGGVQYLMSKLRERYWIVQTRRTIQRVLKGCRRCQRYKSKAPIVDVAPLPADRIKAAKVFEVTGVDLAGPLFLKDGSKTWIVLFTCGVFRAVHLELVKSLNTDSFLLALIRFVSRRGRPAIIFSDNGTNFVGAENLFRDLDWKRIQHETMLQRIQWKFNPPTAAWWGGFWERLIQTVKGLLLRMLGHRKLNYYQLMTSLCQVEAVVNARPLTYVTEDGDDLVPLTPAMFLQDLSETRCPEEAALGADGLRKKYREMTQLKDELRDRFRSEYLGLLIQKKNPKKIRVELKVGDVVLVGSEGRKRLDWPLARIVELIQGKDGHTRVAKVKTAIGFLLRPIQRLFPMEMSVGPEMVEVSDEVKKRARVAMKTMESPVDQDVVLRSGRRVRKWDHSLAIGEVIFLLYGVWICWRIRENPDAQFISYSIYNIALTNVVMVTFHLFIVPQAGPDAKYLLAFIRTQLSTTVTIALVFGSKLLAVLRGDPKAMKDIPTSANGFGHETLDLAEENQQLKEELTKMATQMERLKSYAMCKNNPHLKPHASSNITAGEADFNKSDPFTSL</sequence>
<keyword evidence="5" id="KW-0862">Zinc</keyword>
<evidence type="ECO:0000256" key="5">
    <source>
        <dbReference type="PROSITE-ProRule" id="PRU00047"/>
    </source>
</evidence>
<reference evidence="10 11" key="1">
    <citation type="submission" date="2015-12" db="EMBL/GenBank/DDBJ databases">
        <title>The genome of Folsomia candida.</title>
        <authorList>
            <person name="Faddeeva A."/>
            <person name="Derks M.F."/>
            <person name="Anvar Y."/>
            <person name="Smit S."/>
            <person name="Van Straalen N."/>
            <person name="Roelofs D."/>
        </authorList>
    </citation>
    <scope>NUCLEOTIDE SEQUENCE [LARGE SCALE GENOMIC DNA]</scope>
    <source>
        <strain evidence="10 11">VU population</strain>
        <tissue evidence="10">Whole body</tissue>
    </source>
</reference>
<evidence type="ECO:0000256" key="6">
    <source>
        <dbReference type="SAM" id="Coils"/>
    </source>
</evidence>
<comment type="caution">
    <text evidence="10">The sequence shown here is derived from an EMBL/GenBank/DDBJ whole genome shotgun (WGS) entry which is preliminary data.</text>
</comment>
<proteinExistence type="predicted"/>
<dbReference type="InterPro" id="IPR008042">
    <property type="entry name" value="Retrotrans_Pao"/>
</dbReference>
<dbReference type="Pfam" id="PF03564">
    <property type="entry name" value="DUF1759"/>
    <property type="match status" value="1"/>
</dbReference>
<keyword evidence="5" id="KW-0479">Metal-binding</keyword>
<dbReference type="GO" id="GO:0008270">
    <property type="term" value="F:zinc ion binding"/>
    <property type="evidence" value="ECO:0007669"/>
    <property type="project" value="UniProtKB-KW"/>
</dbReference>
<keyword evidence="11" id="KW-1185">Reference proteome</keyword>
<dbReference type="InterPro" id="IPR041588">
    <property type="entry name" value="Integrase_H2C2"/>
</dbReference>
<dbReference type="GO" id="GO:0015074">
    <property type="term" value="P:DNA integration"/>
    <property type="evidence" value="ECO:0007669"/>
    <property type="project" value="InterPro"/>
</dbReference>
<dbReference type="STRING" id="158441.A0A226EEZ6"/>
<dbReference type="SUPFAM" id="SSF53098">
    <property type="entry name" value="Ribonuclease H-like"/>
    <property type="match status" value="1"/>
</dbReference>
<organism evidence="10 11">
    <name type="scientific">Folsomia candida</name>
    <name type="common">Springtail</name>
    <dbReference type="NCBI Taxonomy" id="158441"/>
    <lineage>
        <taxon>Eukaryota</taxon>
        <taxon>Metazoa</taxon>
        <taxon>Ecdysozoa</taxon>
        <taxon>Arthropoda</taxon>
        <taxon>Hexapoda</taxon>
        <taxon>Collembola</taxon>
        <taxon>Entomobryomorpha</taxon>
        <taxon>Isotomoidea</taxon>
        <taxon>Isotomidae</taxon>
        <taxon>Proisotominae</taxon>
        <taxon>Folsomia</taxon>
    </lineage>
</organism>
<dbReference type="EMBL" id="LNIX01000004">
    <property type="protein sequence ID" value="OXA56145.1"/>
    <property type="molecule type" value="Genomic_DNA"/>
</dbReference>
<dbReference type="GO" id="GO:0071897">
    <property type="term" value="P:DNA biosynthetic process"/>
    <property type="evidence" value="ECO:0007669"/>
    <property type="project" value="UniProtKB-ARBA"/>
</dbReference>
<dbReference type="PANTHER" id="PTHR47331:SF1">
    <property type="entry name" value="GAG-LIKE PROTEIN"/>
    <property type="match status" value="1"/>
</dbReference>
<evidence type="ECO:0000313" key="11">
    <source>
        <dbReference type="Proteomes" id="UP000198287"/>
    </source>
</evidence>
<dbReference type="InterPro" id="IPR043502">
    <property type="entry name" value="DNA/RNA_pol_sf"/>
</dbReference>
<feature type="transmembrane region" description="Helical" evidence="7">
    <location>
        <begin position="1829"/>
        <end position="1851"/>
    </location>
</feature>
<dbReference type="OrthoDB" id="416987at2759"/>
<evidence type="ECO:0000256" key="2">
    <source>
        <dbReference type="ARBA" id="ARBA00022692"/>
    </source>
</evidence>
<dbReference type="Pfam" id="PF17921">
    <property type="entry name" value="Integrase_H2C2"/>
    <property type="match status" value="1"/>
</dbReference>
<dbReference type="PROSITE" id="PS50994">
    <property type="entry name" value="INTEGRASE"/>
    <property type="match status" value="1"/>
</dbReference>
<dbReference type="Pfam" id="PF18701">
    <property type="entry name" value="DUF5641"/>
    <property type="match status" value="1"/>
</dbReference>
<dbReference type="PANTHER" id="PTHR47331">
    <property type="entry name" value="PHD-TYPE DOMAIN-CONTAINING PROTEIN"/>
    <property type="match status" value="1"/>
</dbReference>
<evidence type="ECO:0000256" key="1">
    <source>
        <dbReference type="ARBA" id="ARBA00004141"/>
    </source>
</evidence>
<dbReference type="InterPro" id="IPR005312">
    <property type="entry name" value="DUF1759"/>
</dbReference>
<keyword evidence="2 7" id="KW-0812">Transmembrane</keyword>
<protein>
    <recommendedName>
        <fullName evidence="12">Pro-Pol polyprotein</fullName>
    </recommendedName>
</protein>
<keyword evidence="3 7" id="KW-1133">Transmembrane helix</keyword>
<evidence type="ECO:0000259" key="8">
    <source>
        <dbReference type="PROSITE" id="PS50158"/>
    </source>
</evidence>
<dbReference type="SUPFAM" id="SSF56672">
    <property type="entry name" value="DNA/RNA polymerases"/>
    <property type="match status" value="1"/>
</dbReference>
<feature type="domain" description="Integrase catalytic" evidence="9">
    <location>
        <begin position="1421"/>
        <end position="1609"/>
    </location>
</feature>
<dbReference type="InterPro" id="IPR001584">
    <property type="entry name" value="Integrase_cat-core"/>
</dbReference>
<feature type="transmembrane region" description="Helical" evidence="7">
    <location>
        <begin position="1798"/>
        <end position="1817"/>
    </location>
</feature>
<dbReference type="Pfam" id="PF00003">
    <property type="entry name" value="7tm_3"/>
    <property type="match status" value="1"/>
</dbReference>
<dbReference type="Proteomes" id="UP000198287">
    <property type="component" value="Unassembled WGS sequence"/>
</dbReference>
<dbReference type="InterPro" id="IPR017978">
    <property type="entry name" value="GPCR_3_C"/>
</dbReference>
<evidence type="ECO:0000256" key="7">
    <source>
        <dbReference type="SAM" id="Phobius"/>
    </source>
</evidence>
<dbReference type="InterPro" id="IPR001878">
    <property type="entry name" value="Znf_CCHC"/>
</dbReference>
<accession>A0A226EEZ6</accession>
<feature type="domain" description="CCHC-type" evidence="8">
    <location>
        <begin position="391"/>
        <end position="405"/>
    </location>
</feature>
<dbReference type="OMA" id="ESETCHY"/>
<dbReference type="InterPro" id="IPR036397">
    <property type="entry name" value="RNaseH_sf"/>
</dbReference>
<evidence type="ECO:0000259" key="9">
    <source>
        <dbReference type="PROSITE" id="PS50994"/>
    </source>
</evidence>
<dbReference type="Pfam" id="PF05380">
    <property type="entry name" value="Peptidase_A17"/>
    <property type="match status" value="1"/>
</dbReference>
<comment type="subcellular location">
    <subcellularLocation>
        <location evidence="1">Membrane</location>
        <topology evidence="1">Multi-pass membrane protein</topology>
    </subcellularLocation>
</comment>
<feature type="coiled-coil region" evidence="6">
    <location>
        <begin position="1874"/>
        <end position="1901"/>
    </location>
</feature>
<name>A0A226EEZ6_FOLCA</name>
<dbReference type="GO" id="GO:0003676">
    <property type="term" value="F:nucleic acid binding"/>
    <property type="evidence" value="ECO:0007669"/>
    <property type="project" value="InterPro"/>
</dbReference>
<dbReference type="Gene3D" id="1.10.340.70">
    <property type="match status" value="1"/>
</dbReference>
<evidence type="ECO:0008006" key="12">
    <source>
        <dbReference type="Google" id="ProtNLM"/>
    </source>
</evidence>
<keyword evidence="6" id="KW-0175">Coiled coil</keyword>
<keyword evidence="5" id="KW-0863">Zinc-finger</keyword>
<keyword evidence="4 7" id="KW-0472">Membrane</keyword>
<gene>
    <name evidence="10" type="ORF">Fcan01_08616</name>
</gene>
<dbReference type="GO" id="GO:0042575">
    <property type="term" value="C:DNA polymerase complex"/>
    <property type="evidence" value="ECO:0007669"/>
    <property type="project" value="UniProtKB-ARBA"/>
</dbReference>
<dbReference type="InterPro" id="IPR040676">
    <property type="entry name" value="DUF5641"/>
</dbReference>
<evidence type="ECO:0000313" key="10">
    <source>
        <dbReference type="EMBL" id="OXA56145.1"/>
    </source>
</evidence>
<dbReference type="InterPro" id="IPR012337">
    <property type="entry name" value="RNaseH-like_sf"/>
</dbReference>